<comment type="caution">
    <text evidence="5">The sequence shown here is derived from an EMBL/GenBank/DDBJ whole genome shotgun (WGS) entry which is preliminary data.</text>
</comment>
<keyword evidence="3 4" id="KW-0486">Methionine biosynthesis</keyword>
<keyword evidence="4" id="KW-0460">Magnesium</keyword>
<comment type="cofactor">
    <cofactor evidence="4">
        <name>Mg(2+)</name>
        <dbReference type="ChEBI" id="CHEBI:18420"/>
    </cofactor>
    <text evidence="4">Binds 1 Mg(2+) ion per subunit.</text>
</comment>
<dbReference type="EC" id="3.1.3.77" evidence="4"/>
<sequence length="228" mass="24113">MTRPVAVLTDIEGTTTPIAYVHRVLFGHARRHLDAFVSDHGDDPQVAACLAETRALAPGMELLARLHAWMDEDAKIAPLKTLQGLIWKQGYQSGELRAEMFPDVAPALRRWHAAGVRLAVYSSGSAEAQRLIFGHAQAGDLSGLFEAFFDTAIGAKREAASYAAIAAALHLPPADILFLSDVGAELDAAAAAGLRTIQIARPEDGTVAVSDHEVAADFDAVAILAGLG</sequence>
<dbReference type="InterPro" id="IPR023214">
    <property type="entry name" value="HAD_sf"/>
</dbReference>
<dbReference type="GO" id="GO:0043715">
    <property type="term" value="F:2,3-diketo-5-methylthiopentyl-1-phosphate enolase activity"/>
    <property type="evidence" value="ECO:0007669"/>
    <property type="project" value="UniProtKB-UniRule"/>
</dbReference>
<evidence type="ECO:0000256" key="2">
    <source>
        <dbReference type="ARBA" id="ARBA00022801"/>
    </source>
</evidence>
<dbReference type="InterPro" id="IPR023943">
    <property type="entry name" value="Enolase-ppase_E1"/>
</dbReference>
<dbReference type="NCBIfam" id="TIGR01691">
    <property type="entry name" value="enolase-ppase"/>
    <property type="match status" value="1"/>
</dbReference>
<dbReference type="NCBIfam" id="TIGR01549">
    <property type="entry name" value="HAD-SF-IA-v1"/>
    <property type="match status" value="1"/>
</dbReference>
<dbReference type="SFLD" id="SFLDF00044">
    <property type="entry name" value="enolase-phosphatase"/>
    <property type="match status" value="1"/>
</dbReference>
<reference evidence="5 7" key="2">
    <citation type="submission" date="2020-08" db="EMBL/GenBank/DDBJ databases">
        <title>Genomic Encyclopedia of Type Strains, Phase III (KMG-III): the genomes of soil and plant-associated and newly described type strains.</title>
        <authorList>
            <person name="Whitman W."/>
        </authorList>
    </citation>
    <scope>NUCLEOTIDE SEQUENCE [LARGE SCALE GENOMIC DNA]</scope>
    <source>
        <strain evidence="5 7">CECT 8088</strain>
    </source>
</reference>
<protein>
    <recommendedName>
        <fullName evidence="4">Enolase-phosphatase E1</fullName>
        <ecNumber evidence="4">3.1.3.77</ecNumber>
    </recommendedName>
    <alternativeName>
        <fullName evidence="4">2,3-diketo-5-methylthio-1-phosphopentane phosphatase</fullName>
    </alternativeName>
</protein>
<dbReference type="Gene3D" id="1.10.720.60">
    <property type="match status" value="1"/>
</dbReference>
<reference evidence="6 8" key="1">
    <citation type="submission" date="2020-06" db="EMBL/GenBank/DDBJ databases">
        <title>Description of novel acetic acid bacteria.</title>
        <authorList>
            <person name="Sombolestani A."/>
        </authorList>
    </citation>
    <scope>NUCLEOTIDE SEQUENCE [LARGE SCALE GENOMIC DNA]</scope>
    <source>
        <strain evidence="6 8">LMG 26838</strain>
    </source>
</reference>
<evidence type="ECO:0000256" key="4">
    <source>
        <dbReference type="HAMAP-Rule" id="MF_01681"/>
    </source>
</evidence>
<accession>A0A839UZI9</accession>
<evidence type="ECO:0000313" key="8">
    <source>
        <dbReference type="Proteomes" id="UP000565205"/>
    </source>
</evidence>
<evidence type="ECO:0000256" key="1">
    <source>
        <dbReference type="ARBA" id="ARBA00022605"/>
    </source>
</evidence>
<evidence type="ECO:0000313" key="7">
    <source>
        <dbReference type="Proteomes" id="UP000557688"/>
    </source>
</evidence>
<dbReference type="SFLD" id="SFLDG01133">
    <property type="entry name" value="C1.5.4:_Enolase-phosphatase_Li"/>
    <property type="match status" value="1"/>
</dbReference>
<keyword evidence="4" id="KW-0479">Metal-binding</keyword>
<dbReference type="PANTHER" id="PTHR20371:SF1">
    <property type="entry name" value="ENOLASE-PHOSPHATASE E1"/>
    <property type="match status" value="1"/>
</dbReference>
<dbReference type="EMBL" id="JABXXQ010000165">
    <property type="protein sequence ID" value="NVN30509.1"/>
    <property type="molecule type" value="Genomic_DNA"/>
</dbReference>
<dbReference type="InterPro" id="IPR036412">
    <property type="entry name" value="HAD-like_sf"/>
</dbReference>
<dbReference type="PANTHER" id="PTHR20371">
    <property type="entry name" value="ENOLASE-PHOSPHATASE E1"/>
    <property type="match status" value="1"/>
</dbReference>
<dbReference type="SFLD" id="SFLDG01129">
    <property type="entry name" value="C1.5:_HAD__Beta-PGM__Phosphata"/>
    <property type="match status" value="1"/>
</dbReference>
<comment type="catalytic activity">
    <reaction evidence="4">
        <text>5-methylsulfanyl-2,3-dioxopentyl phosphate + H2O = 1,2-dihydroxy-5-(methylsulfanyl)pent-1-en-3-one + phosphate</text>
        <dbReference type="Rhea" id="RHEA:21700"/>
        <dbReference type="ChEBI" id="CHEBI:15377"/>
        <dbReference type="ChEBI" id="CHEBI:43474"/>
        <dbReference type="ChEBI" id="CHEBI:49252"/>
        <dbReference type="ChEBI" id="CHEBI:58828"/>
        <dbReference type="EC" id="3.1.3.77"/>
    </reaction>
</comment>
<dbReference type="UniPathway" id="UPA00904">
    <property type="reaction ID" value="UER00876"/>
</dbReference>
<comment type="similarity">
    <text evidence="4">Belongs to the HAD-like hydrolase superfamily. MasA/MtnC family.</text>
</comment>
<dbReference type="AlphaFoldDB" id="A0A839UZI9"/>
<name>A0A839UZI9_9PROT</name>
<comment type="subunit">
    <text evidence="4">Monomer.</text>
</comment>
<dbReference type="SFLD" id="SFLDS00003">
    <property type="entry name" value="Haloacid_Dehalogenase"/>
    <property type="match status" value="1"/>
</dbReference>
<dbReference type="GO" id="GO:0043874">
    <property type="term" value="F:acireductone synthase activity"/>
    <property type="evidence" value="ECO:0007669"/>
    <property type="project" value="UniProtKB-EC"/>
</dbReference>
<keyword evidence="2 4" id="KW-0378">Hydrolase</keyword>
<dbReference type="Proteomes" id="UP000557688">
    <property type="component" value="Unassembled WGS sequence"/>
</dbReference>
<dbReference type="Pfam" id="PF00702">
    <property type="entry name" value="Hydrolase"/>
    <property type="match status" value="1"/>
</dbReference>
<dbReference type="Proteomes" id="UP000565205">
    <property type="component" value="Unassembled WGS sequence"/>
</dbReference>
<keyword evidence="7" id="KW-1185">Reference proteome</keyword>
<dbReference type="Gene3D" id="3.40.50.1000">
    <property type="entry name" value="HAD superfamily/HAD-like"/>
    <property type="match status" value="1"/>
</dbReference>
<dbReference type="GO" id="GO:0019509">
    <property type="term" value="P:L-methionine salvage from methylthioadenosine"/>
    <property type="evidence" value="ECO:0007669"/>
    <property type="project" value="UniProtKB-UniRule"/>
</dbReference>
<dbReference type="EMBL" id="JACHXV010000006">
    <property type="protein sequence ID" value="MBB3174035.1"/>
    <property type="molecule type" value="Genomic_DNA"/>
</dbReference>
<dbReference type="GO" id="GO:0043716">
    <property type="term" value="F:2-hydroxy-3-keto-5-methylthiopentenyl-1-phosphate phosphatase activity"/>
    <property type="evidence" value="ECO:0007669"/>
    <property type="project" value="UniProtKB-UniRule"/>
</dbReference>
<evidence type="ECO:0000313" key="6">
    <source>
        <dbReference type="EMBL" id="NVN30509.1"/>
    </source>
</evidence>
<keyword evidence="1 4" id="KW-0028">Amino-acid biosynthesis</keyword>
<dbReference type="HAMAP" id="MF_01681">
    <property type="entry name" value="Salvage_MtnC"/>
    <property type="match status" value="1"/>
</dbReference>
<evidence type="ECO:0000256" key="3">
    <source>
        <dbReference type="ARBA" id="ARBA00023167"/>
    </source>
</evidence>
<dbReference type="InterPro" id="IPR006439">
    <property type="entry name" value="HAD-SF_hydro_IA"/>
</dbReference>
<proteinExistence type="inferred from homology"/>
<dbReference type="RefSeq" id="WP_176624101.1">
    <property type="nucleotide sequence ID" value="NZ_JABXXQ010000165.1"/>
</dbReference>
<comment type="pathway">
    <text evidence="4">Amino-acid biosynthesis; L-methionine biosynthesis via salvage pathway; L-methionine from S-methyl-5-thio-alpha-D-ribose 1-phosphate: step 3/6.</text>
</comment>
<dbReference type="GO" id="GO:0000287">
    <property type="term" value="F:magnesium ion binding"/>
    <property type="evidence" value="ECO:0007669"/>
    <property type="project" value="UniProtKB-UniRule"/>
</dbReference>
<organism evidence="5 7">
    <name type="scientific">Endobacter medicaginis</name>
    <dbReference type="NCBI Taxonomy" id="1181271"/>
    <lineage>
        <taxon>Bacteria</taxon>
        <taxon>Pseudomonadati</taxon>
        <taxon>Pseudomonadota</taxon>
        <taxon>Alphaproteobacteria</taxon>
        <taxon>Acetobacterales</taxon>
        <taxon>Acetobacteraceae</taxon>
        <taxon>Endobacter</taxon>
    </lineage>
</organism>
<gene>
    <name evidence="4 6" type="primary">mtnC</name>
    <name evidence="5" type="ORF">FHR90_001871</name>
    <name evidence="6" type="ORF">HUK83_09210</name>
</gene>
<evidence type="ECO:0000313" key="5">
    <source>
        <dbReference type="EMBL" id="MBB3174035.1"/>
    </source>
</evidence>
<dbReference type="SUPFAM" id="SSF56784">
    <property type="entry name" value="HAD-like"/>
    <property type="match status" value="1"/>
</dbReference>
<comment type="function">
    <text evidence="4">Bifunctional enzyme that catalyzes the enolization of 2,3-diketo-5-methylthiopentyl-1-phosphate (DK-MTP-1-P) into the intermediate 2-hydroxy-3-keto-5-methylthiopentenyl-1-phosphate (HK-MTPenyl-1-P), which is then dephosphorylated to form the acireductone 1,2-dihydroxy-3-keto-5-methylthiopentene (DHK-MTPene).</text>
</comment>
<dbReference type="CDD" id="cd01629">
    <property type="entry name" value="HAD_EP"/>
    <property type="match status" value="1"/>
</dbReference>
<comment type="pathway">
    <text evidence="4">Amino-acid biosynthesis; L-methionine biosynthesis via salvage pathway; L-methionine from S-methyl-5-thio-alpha-D-ribose 1-phosphate: step 4/6.</text>
</comment>